<evidence type="ECO:0000313" key="5">
    <source>
        <dbReference type="Proteomes" id="UP000054558"/>
    </source>
</evidence>
<dbReference type="EMBL" id="DF238191">
    <property type="protein sequence ID" value="GAQ93001.1"/>
    <property type="molecule type" value="Genomic_DNA"/>
</dbReference>
<dbReference type="AlphaFoldDB" id="A0A1Y1IUG8"/>
<dbReference type="InterPro" id="IPR001878">
    <property type="entry name" value="Znf_CCHC"/>
</dbReference>
<dbReference type="GO" id="GO:0003676">
    <property type="term" value="F:nucleic acid binding"/>
    <property type="evidence" value="ECO:0007669"/>
    <property type="project" value="InterPro"/>
</dbReference>
<proteinExistence type="predicted"/>
<feature type="domain" description="CCHC-type" evidence="3">
    <location>
        <begin position="126"/>
        <end position="141"/>
    </location>
</feature>
<sequence>MLLRSPLREQLHTRGASTFDDAVDIAEELDRGLWAMEKAPTAKPTAPLRVTARATNQVRLAEADRYSEADSERPPDEDFDTAPLTQQDPPRPPPAGRYPDRNNGARNERPPQQGRSNFPPTKPRACFNCGKTGHVQMNCPEPQKNTARWANGEEVDYGYTDCDTETVYEDCESLTILHSTFEGEWVPDTPSPRRASGTAPAAPRKERVCHSCGIKGTVRTCQPHLAPSCPNGPRTRARTKISQPKAPPQKTKSSPQKEKLPLRQTRSKRATQEEPQVHLVTGPIGWEHQPELDLSDEESYEEEDYGNVRVTRSGPEVLDPYGARVRMPAHRTSVIITPPLVPGQVPQPSRRDTHRQPARSQQAPAAAALHPSGRPRGIAPATEHAAGRATSNPPVPCPSVTGTFPLSWFKTEPYVAYGSPQLLQDMSRTLRKVELATTSADPTNEPVLRNATTFPTPEPPEKGHFGIERAKVDPLLRESIAYIVTRVGGVRGIERPTCMDSGADINVMSPDTKTTRLWGRRVGRRRNGNAGERPRRRRRKDPKLLPPEEGPTEPPPVADDTMTSAPAFPAPTMEGETGETTPLGAPLMQEKCAVLLAFAESGDDQESLNFSDCDESAEEEWHESALLSWMAEARAEETDPPTFVKVLDNFVALHIILPGAPWTNGLAERTGEEEAQAPSDYVSNPEGERFDSDDDVPDLVPYADEEEDEIGELTSQSSPRPWRRRPEHPARRGKLRFRSDMALMGTAAFTQFCYTNDTVSWLEQFEDPKENFLADAKPLCSPPRPFRNEPPDGPDRGIVLSSPQEIRCFFDEMVRQNVYSPDYASDRIREYEQTFLQFDVDEILHPIPTPLLVVLPPGFCATVLLAEAEVEAGDAHERERTNDWGEDIFGFELPQVQKATDCPDVEVKPLPRLPPEEQWQAVLPQLQIAKSLTPEQKKELLDVLKRHPHAFSKDPFDLGLLPGDPREGLGKLAPLQIVNDGASDWENKSGEDSVSEREEMTFQPRKLFEEEEELLIMEEEITFQDWAAPEGLTVLTILAGETTTLEPPEQMQGLPGIPARARTVLEEEEMVE</sequence>
<dbReference type="GO" id="GO:0008270">
    <property type="term" value="F:zinc ion binding"/>
    <property type="evidence" value="ECO:0007669"/>
    <property type="project" value="UniProtKB-KW"/>
</dbReference>
<organism evidence="4 5">
    <name type="scientific">Klebsormidium nitens</name>
    <name type="common">Green alga</name>
    <name type="synonym">Ulothrix nitens</name>
    <dbReference type="NCBI Taxonomy" id="105231"/>
    <lineage>
        <taxon>Eukaryota</taxon>
        <taxon>Viridiplantae</taxon>
        <taxon>Streptophyta</taxon>
        <taxon>Klebsormidiophyceae</taxon>
        <taxon>Klebsormidiales</taxon>
        <taxon>Klebsormidiaceae</taxon>
        <taxon>Klebsormidium</taxon>
    </lineage>
</organism>
<keyword evidence="5" id="KW-1185">Reference proteome</keyword>
<dbReference type="InterPro" id="IPR036875">
    <property type="entry name" value="Znf_CCHC_sf"/>
</dbReference>
<feature type="compositionally biased region" description="Basic and acidic residues" evidence="2">
    <location>
        <begin position="61"/>
        <end position="76"/>
    </location>
</feature>
<dbReference type="Proteomes" id="UP000054558">
    <property type="component" value="Unassembled WGS sequence"/>
</dbReference>
<feature type="region of interest" description="Disordered" evidence="2">
    <location>
        <begin position="185"/>
        <end position="205"/>
    </location>
</feature>
<dbReference type="Gene3D" id="4.10.60.10">
    <property type="entry name" value="Zinc finger, CCHC-type"/>
    <property type="match status" value="1"/>
</dbReference>
<accession>A0A1Y1IUG8</accession>
<name>A0A1Y1IUG8_KLENI</name>
<feature type="region of interest" description="Disordered" evidence="2">
    <location>
        <begin position="504"/>
        <end position="583"/>
    </location>
</feature>
<feature type="region of interest" description="Disordered" evidence="2">
    <location>
        <begin position="982"/>
        <end position="1002"/>
    </location>
</feature>
<feature type="compositionally biased region" description="Acidic residues" evidence="2">
    <location>
        <begin position="691"/>
        <end position="711"/>
    </location>
</feature>
<feature type="region of interest" description="Disordered" evidence="2">
    <location>
        <begin position="670"/>
        <end position="731"/>
    </location>
</feature>
<reference evidence="4 5" key="1">
    <citation type="journal article" date="2014" name="Nat. Commun.">
        <title>Klebsormidium flaccidum genome reveals primary factors for plant terrestrial adaptation.</title>
        <authorList>
            <person name="Hori K."/>
            <person name="Maruyama F."/>
            <person name="Fujisawa T."/>
            <person name="Togashi T."/>
            <person name="Yamamoto N."/>
            <person name="Seo M."/>
            <person name="Sato S."/>
            <person name="Yamada T."/>
            <person name="Mori H."/>
            <person name="Tajima N."/>
            <person name="Moriyama T."/>
            <person name="Ikeuchi M."/>
            <person name="Watanabe M."/>
            <person name="Wada H."/>
            <person name="Kobayashi K."/>
            <person name="Saito M."/>
            <person name="Masuda T."/>
            <person name="Sasaki-Sekimoto Y."/>
            <person name="Mashiguchi K."/>
            <person name="Awai K."/>
            <person name="Shimojima M."/>
            <person name="Masuda S."/>
            <person name="Iwai M."/>
            <person name="Nobusawa T."/>
            <person name="Narise T."/>
            <person name="Kondo S."/>
            <person name="Saito H."/>
            <person name="Sato R."/>
            <person name="Murakawa M."/>
            <person name="Ihara Y."/>
            <person name="Oshima-Yamada Y."/>
            <person name="Ohtaka K."/>
            <person name="Satoh M."/>
            <person name="Sonobe K."/>
            <person name="Ishii M."/>
            <person name="Ohtani R."/>
            <person name="Kanamori-Sato M."/>
            <person name="Honoki R."/>
            <person name="Miyazaki D."/>
            <person name="Mochizuki H."/>
            <person name="Umetsu J."/>
            <person name="Higashi K."/>
            <person name="Shibata D."/>
            <person name="Kamiya Y."/>
            <person name="Sato N."/>
            <person name="Nakamura Y."/>
            <person name="Tabata S."/>
            <person name="Ida S."/>
            <person name="Kurokawa K."/>
            <person name="Ohta H."/>
        </authorList>
    </citation>
    <scope>NUCLEOTIDE SEQUENCE [LARGE SCALE GENOMIC DNA]</scope>
    <source>
        <strain evidence="4 5">NIES-2285</strain>
    </source>
</reference>
<protein>
    <recommendedName>
        <fullName evidence="3">CCHC-type domain-containing protein</fullName>
    </recommendedName>
</protein>
<feature type="compositionally biased region" description="Low complexity" evidence="2">
    <location>
        <begin position="570"/>
        <end position="583"/>
    </location>
</feature>
<feature type="compositionally biased region" description="Acidic residues" evidence="2">
    <location>
        <begin position="293"/>
        <end position="305"/>
    </location>
</feature>
<dbReference type="OrthoDB" id="3863715at2759"/>
<dbReference type="SMART" id="SM00343">
    <property type="entry name" value="ZnF_C2HC"/>
    <property type="match status" value="2"/>
</dbReference>
<dbReference type="PROSITE" id="PS50158">
    <property type="entry name" value="ZF_CCHC"/>
    <property type="match status" value="1"/>
</dbReference>
<keyword evidence="1" id="KW-0863">Zinc-finger</keyword>
<evidence type="ECO:0000256" key="1">
    <source>
        <dbReference type="PROSITE-ProRule" id="PRU00047"/>
    </source>
</evidence>
<gene>
    <name evidence="4" type="ORF">KFL_012420025</name>
</gene>
<keyword evidence="1" id="KW-0862">Zinc</keyword>
<evidence type="ECO:0000259" key="3">
    <source>
        <dbReference type="PROSITE" id="PS50158"/>
    </source>
</evidence>
<feature type="compositionally biased region" description="Pro residues" evidence="2">
    <location>
        <begin position="544"/>
        <end position="557"/>
    </location>
</feature>
<feature type="compositionally biased region" description="Low complexity" evidence="2">
    <location>
        <begin position="358"/>
        <end position="368"/>
    </location>
</feature>
<feature type="compositionally biased region" description="Basic residues" evidence="2">
    <location>
        <begin position="518"/>
        <end position="527"/>
    </location>
</feature>
<feature type="compositionally biased region" description="Basic residues" evidence="2">
    <location>
        <begin position="721"/>
        <end position="731"/>
    </location>
</feature>
<feature type="region of interest" description="Disordered" evidence="2">
    <location>
        <begin position="336"/>
        <end position="397"/>
    </location>
</feature>
<feature type="region of interest" description="Disordered" evidence="2">
    <location>
        <begin position="223"/>
        <end position="313"/>
    </location>
</feature>
<feature type="compositionally biased region" description="Basic and acidic residues" evidence="2">
    <location>
        <begin position="985"/>
        <end position="1000"/>
    </location>
</feature>
<dbReference type="SUPFAM" id="SSF57756">
    <property type="entry name" value="Retrovirus zinc finger-like domains"/>
    <property type="match status" value="1"/>
</dbReference>
<evidence type="ECO:0000256" key="2">
    <source>
        <dbReference type="SAM" id="MobiDB-lite"/>
    </source>
</evidence>
<feature type="region of interest" description="Disordered" evidence="2">
    <location>
        <begin position="59"/>
        <end position="125"/>
    </location>
</feature>
<feature type="region of interest" description="Disordered" evidence="2">
    <location>
        <begin position="442"/>
        <end position="464"/>
    </location>
</feature>
<keyword evidence="1" id="KW-0479">Metal-binding</keyword>
<evidence type="ECO:0000313" key="4">
    <source>
        <dbReference type="EMBL" id="GAQ93001.1"/>
    </source>
</evidence>